<dbReference type="Pfam" id="PF11452">
    <property type="entry name" value="DUF3000"/>
    <property type="match status" value="1"/>
</dbReference>
<dbReference type="AlphaFoldDB" id="A0A4Q9KEE7"/>
<evidence type="ECO:0000313" key="1">
    <source>
        <dbReference type="EMBL" id="TBT85500.1"/>
    </source>
</evidence>
<organism evidence="1 2">
    <name type="scientific">Propioniciclava sinopodophylli</name>
    <dbReference type="NCBI Taxonomy" id="1837344"/>
    <lineage>
        <taxon>Bacteria</taxon>
        <taxon>Bacillati</taxon>
        <taxon>Actinomycetota</taxon>
        <taxon>Actinomycetes</taxon>
        <taxon>Propionibacteriales</taxon>
        <taxon>Propionibacteriaceae</taxon>
        <taxon>Propioniciclava</taxon>
    </lineage>
</organism>
<dbReference type="InterPro" id="IPR021555">
    <property type="entry name" value="DUF3000"/>
</dbReference>
<name>A0A4Q9KEE7_9ACTN</name>
<proteinExistence type="predicted"/>
<sequence>MFDEAAASLLGMAWRPELTVEEIPAPQRIAPFAAAIAADVDAAGEEVGNGRLVLLHDPDGNPAWDGTFRCVTFARAVVDPEMVADPLLADVGWSWLQDALERRGATYTAPSGTVTSVSSKSFGSMEDDPDKAEVEIRASWTPVLTSGAEILTHVEAWQDLLCMVSGLPLLPDGVVPIGVHRPGRRHR</sequence>
<keyword evidence="2" id="KW-1185">Reference proteome</keyword>
<accession>A0A4Q9KEE7</accession>
<dbReference type="Proteomes" id="UP000292373">
    <property type="component" value="Unassembled WGS sequence"/>
</dbReference>
<gene>
    <name evidence="1" type="ORF">ET989_06275</name>
</gene>
<dbReference type="EMBL" id="SDMQ01000005">
    <property type="protein sequence ID" value="TBT85500.1"/>
    <property type="molecule type" value="Genomic_DNA"/>
</dbReference>
<reference evidence="1 2" key="1">
    <citation type="submission" date="2019-01" db="EMBL/GenBank/DDBJ databases">
        <title>Lactibacter flavus gen. nov., sp. nov., a novel bacterium of the family Propionibacteriaceae isolated from raw milk and dairy products.</title>
        <authorList>
            <person name="Huptas C."/>
            <person name="Wenning M."/>
            <person name="Breitenwieser F."/>
            <person name="Doll E."/>
            <person name="Von Neubeck M."/>
            <person name="Busse H.-J."/>
            <person name="Scherer S."/>
        </authorList>
    </citation>
    <scope>NUCLEOTIDE SEQUENCE [LARGE SCALE GENOMIC DNA]</scope>
    <source>
        <strain evidence="1 2">KCTC 33808</strain>
    </source>
</reference>
<protein>
    <submittedName>
        <fullName evidence="1">DUF3000 domain-containing protein</fullName>
    </submittedName>
</protein>
<dbReference type="OrthoDB" id="3210980at2"/>
<comment type="caution">
    <text evidence="1">The sequence shown here is derived from an EMBL/GenBank/DDBJ whole genome shotgun (WGS) entry which is preliminary data.</text>
</comment>
<evidence type="ECO:0000313" key="2">
    <source>
        <dbReference type="Proteomes" id="UP000292373"/>
    </source>
</evidence>